<dbReference type="InterPro" id="IPR043128">
    <property type="entry name" value="Rev_trsase/Diguanyl_cyclase"/>
</dbReference>
<dbReference type="InterPro" id="IPR000477">
    <property type="entry name" value="RT_dom"/>
</dbReference>
<feature type="compositionally biased region" description="Basic and acidic residues" evidence="8">
    <location>
        <begin position="461"/>
        <end position="476"/>
    </location>
</feature>
<dbReference type="GO" id="GO:0003964">
    <property type="term" value="F:RNA-directed DNA polymerase activity"/>
    <property type="evidence" value="ECO:0007669"/>
    <property type="project" value="UniProtKB-KW"/>
</dbReference>
<sequence>MKRYDLTEDGYRRKFRTCKPAEGESPDMFIVRIVTYLDRWIELSKTDKSYEKLKDLIVREQFMDACPEDLATSLREKDLPTLERVAKEADLFLKARNRKLCDQPRKVFQSNARPRMDSVRPLEKKFNGGQPEVRKPAEDPTMEVTDDLQSEVVGGMVKLASGNSVPVMTNCAALGDPEKTRSLGLPVLKGEIGGREVDVMRDTGCEGVVVRKQLVDASQLTGECCLLLRIDNTALLAEKAVINLRTPFLSGEVKTLCIPGAICDVIVGNVEGARSPEDPDMSVIVGAATTRAQAKREAVTKPLRVPDIERHVGVDREQLIKLQQEDPRILALVDAGRTSRRGGKVVSFEKARGIVYWRYEDLGRNVDVKQVVLPKPLREYVMSVAHDSITGAHLGIRRTKDKVLSNFYWPGVDGDVTRYCRSCEVCRRNVKKGTVPRVLLEKAQGRQKHYYDRAAKRRKFSVGEKDASQATTEERPPTSSLAIPAASVTVIEDLEGEHFNDSDCEALPELGGWGSEETVKDLKYSDELTLDQRRQLEEVAVTYSSIFSDRPGTASTEEHCIELTSSIPVRQRPYPVPYAMRQTLRDELREMEDLGVIRKSSSPYASPVVVVKKKDGTNHACIDYRRLNKPTIFDPQPMTPPADIFQGMEKNQYFSKIDLSKGYWQIPVRKEDIPKTAIVTMDCHYEFLRMPFGMMNSGATLTRAVKKLLCGMDNVVDYIDDLLIHTETWEAHVKTLSELFKRLQEANFTVRSVKCLLGSRTVDFLGHSLGRGAIGLLDENVEKVRNVPRTKTKREVRAFLGLVGYYKEFVPNFAAVSAPLSDLVRKGQPNIVNCGDSQERAYNSLKVAVTSKPVLQLPDVNKRFVLRTDASNRGLGAALMQENGGMLFPVAYASKKLTDRESKYSVTERETLAIVWGVKKFSLYLYGTVFTLQTDHGALQFLNAAKFDGPRIMRWALALQVYNSDVQYIKGSENVGADYLSRIE</sequence>
<dbReference type="InterPro" id="IPR003309">
    <property type="entry name" value="SCAN_dom"/>
</dbReference>
<dbReference type="Gene3D" id="3.10.10.10">
    <property type="entry name" value="HIV Type 1 Reverse Transcriptase, subunit A, domain 1"/>
    <property type="match status" value="1"/>
</dbReference>
<comment type="caution">
    <text evidence="10">The sequence shown here is derived from an EMBL/GenBank/DDBJ whole genome shotgun (WGS) entry which is preliminary data.</text>
</comment>
<keyword evidence="3" id="KW-0548">Nucleotidyltransferase</keyword>
<evidence type="ECO:0000256" key="7">
    <source>
        <dbReference type="ARBA" id="ARBA00022918"/>
    </source>
</evidence>
<evidence type="ECO:0000256" key="5">
    <source>
        <dbReference type="ARBA" id="ARBA00022759"/>
    </source>
</evidence>
<keyword evidence="11" id="KW-1185">Reference proteome</keyword>
<evidence type="ECO:0000256" key="3">
    <source>
        <dbReference type="ARBA" id="ARBA00022695"/>
    </source>
</evidence>
<dbReference type="InterPro" id="IPR043502">
    <property type="entry name" value="DNA/RNA_pol_sf"/>
</dbReference>
<dbReference type="Pfam" id="PF17921">
    <property type="entry name" value="Integrase_H2C2"/>
    <property type="match status" value="1"/>
</dbReference>
<dbReference type="SUPFAM" id="SSF56672">
    <property type="entry name" value="DNA/RNA polymerases"/>
    <property type="match status" value="1"/>
</dbReference>
<dbReference type="FunFam" id="3.10.20.370:FF:000001">
    <property type="entry name" value="Retrovirus-related Pol polyprotein from transposon 17.6-like protein"/>
    <property type="match status" value="1"/>
</dbReference>
<dbReference type="FunFam" id="1.10.340.70:FF:000001">
    <property type="entry name" value="Retrovirus-related Pol polyprotein from transposon gypsy-like Protein"/>
    <property type="match status" value="1"/>
</dbReference>
<dbReference type="Pfam" id="PF17917">
    <property type="entry name" value="RT_RNaseH"/>
    <property type="match status" value="1"/>
</dbReference>
<evidence type="ECO:0000313" key="10">
    <source>
        <dbReference type="EMBL" id="GFO14837.1"/>
    </source>
</evidence>
<keyword evidence="2" id="KW-0808">Transferase</keyword>
<dbReference type="InterPro" id="IPR038269">
    <property type="entry name" value="SCAN_sf"/>
</dbReference>
<dbReference type="FunFam" id="3.30.70.270:FF:000020">
    <property type="entry name" value="Transposon Tf2-6 polyprotein-like Protein"/>
    <property type="match status" value="1"/>
</dbReference>
<dbReference type="EMBL" id="BLXT01004580">
    <property type="protein sequence ID" value="GFO14837.1"/>
    <property type="molecule type" value="Genomic_DNA"/>
</dbReference>
<evidence type="ECO:0000256" key="4">
    <source>
        <dbReference type="ARBA" id="ARBA00022722"/>
    </source>
</evidence>
<dbReference type="Pfam" id="PF02023">
    <property type="entry name" value="SCAN"/>
    <property type="match status" value="1"/>
</dbReference>
<dbReference type="CDD" id="cd09274">
    <property type="entry name" value="RNase_HI_RT_Ty3"/>
    <property type="match status" value="1"/>
</dbReference>
<feature type="compositionally biased region" description="Basic and acidic residues" evidence="8">
    <location>
        <begin position="122"/>
        <end position="138"/>
    </location>
</feature>
<evidence type="ECO:0000256" key="1">
    <source>
        <dbReference type="ARBA" id="ARBA00022670"/>
    </source>
</evidence>
<dbReference type="Gene3D" id="1.10.4020.10">
    <property type="entry name" value="DNA breaking-rejoining enzymes"/>
    <property type="match status" value="1"/>
</dbReference>
<keyword evidence="5" id="KW-0255">Endonuclease</keyword>
<keyword evidence="6" id="KW-0378">Hydrolase</keyword>
<dbReference type="GO" id="GO:0004519">
    <property type="term" value="F:endonuclease activity"/>
    <property type="evidence" value="ECO:0007669"/>
    <property type="project" value="UniProtKB-KW"/>
</dbReference>
<feature type="domain" description="Reverse transcriptase" evidence="9">
    <location>
        <begin position="592"/>
        <end position="769"/>
    </location>
</feature>
<dbReference type="InterPro" id="IPR041588">
    <property type="entry name" value="Integrase_H2C2"/>
</dbReference>
<dbReference type="Pfam" id="PF00078">
    <property type="entry name" value="RVT_1"/>
    <property type="match status" value="1"/>
</dbReference>
<dbReference type="InterPro" id="IPR041373">
    <property type="entry name" value="RT_RNaseH"/>
</dbReference>
<dbReference type="InterPro" id="IPR050951">
    <property type="entry name" value="Retrovirus_Pol_polyprotein"/>
</dbReference>
<evidence type="ECO:0000256" key="6">
    <source>
        <dbReference type="ARBA" id="ARBA00022801"/>
    </source>
</evidence>
<evidence type="ECO:0000256" key="8">
    <source>
        <dbReference type="SAM" id="MobiDB-lite"/>
    </source>
</evidence>
<dbReference type="PROSITE" id="PS50878">
    <property type="entry name" value="RT_POL"/>
    <property type="match status" value="1"/>
</dbReference>
<name>A0AAV4B6U9_9GAST</name>
<evidence type="ECO:0000313" key="11">
    <source>
        <dbReference type="Proteomes" id="UP000735302"/>
    </source>
</evidence>
<feature type="region of interest" description="Disordered" evidence="8">
    <location>
        <begin position="122"/>
        <end position="141"/>
    </location>
</feature>
<evidence type="ECO:0000259" key="9">
    <source>
        <dbReference type="PROSITE" id="PS50878"/>
    </source>
</evidence>
<organism evidence="10 11">
    <name type="scientific">Plakobranchus ocellatus</name>
    <dbReference type="NCBI Taxonomy" id="259542"/>
    <lineage>
        <taxon>Eukaryota</taxon>
        <taxon>Metazoa</taxon>
        <taxon>Spiralia</taxon>
        <taxon>Lophotrochozoa</taxon>
        <taxon>Mollusca</taxon>
        <taxon>Gastropoda</taxon>
        <taxon>Heterobranchia</taxon>
        <taxon>Euthyneura</taxon>
        <taxon>Panpulmonata</taxon>
        <taxon>Sacoglossa</taxon>
        <taxon>Placobranchoidea</taxon>
        <taxon>Plakobranchidae</taxon>
        <taxon>Plakobranchus</taxon>
    </lineage>
</organism>
<dbReference type="FunFam" id="3.10.10.10:FF:000007">
    <property type="entry name" value="Retrovirus-related Pol polyprotein from transposon 17.6-like Protein"/>
    <property type="match status" value="1"/>
</dbReference>
<protein>
    <submittedName>
        <fullName evidence="10">Zinc finger protein</fullName>
    </submittedName>
</protein>
<accession>A0AAV4B6U9</accession>
<dbReference type="CDD" id="cd01647">
    <property type="entry name" value="RT_LTR"/>
    <property type="match status" value="1"/>
</dbReference>
<keyword evidence="1" id="KW-0645">Protease</keyword>
<dbReference type="Gene3D" id="3.30.70.270">
    <property type="match status" value="2"/>
</dbReference>
<dbReference type="PANTHER" id="PTHR37984:SF5">
    <property type="entry name" value="PROTEIN NYNRIN-LIKE"/>
    <property type="match status" value="1"/>
</dbReference>
<evidence type="ECO:0000256" key="2">
    <source>
        <dbReference type="ARBA" id="ARBA00022679"/>
    </source>
</evidence>
<gene>
    <name evidence="10" type="ORF">PoB_004134200</name>
</gene>
<dbReference type="AlphaFoldDB" id="A0AAV4B6U9"/>
<dbReference type="Proteomes" id="UP000735302">
    <property type="component" value="Unassembled WGS sequence"/>
</dbReference>
<dbReference type="GO" id="GO:0008233">
    <property type="term" value="F:peptidase activity"/>
    <property type="evidence" value="ECO:0007669"/>
    <property type="project" value="UniProtKB-KW"/>
</dbReference>
<keyword evidence="7" id="KW-0695">RNA-directed DNA polymerase</keyword>
<dbReference type="GO" id="GO:0006508">
    <property type="term" value="P:proteolysis"/>
    <property type="evidence" value="ECO:0007669"/>
    <property type="project" value="UniProtKB-KW"/>
</dbReference>
<feature type="region of interest" description="Disordered" evidence="8">
    <location>
        <begin position="461"/>
        <end position="480"/>
    </location>
</feature>
<reference evidence="10 11" key="1">
    <citation type="journal article" date="2021" name="Elife">
        <title>Chloroplast acquisition without the gene transfer in kleptoplastic sea slugs, Plakobranchus ocellatus.</title>
        <authorList>
            <person name="Maeda T."/>
            <person name="Takahashi S."/>
            <person name="Yoshida T."/>
            <person name="Shimamura S."/>
            <person name="Takaki Y."/>
            <person name="Nagai Y."/>
            <person name="Toyoda A."/>
            <person name="Suzuki Y."/>
            <person name="Arimoto A."/>
            <person name="Ishii H."/>
            <person name="Satoh N."/>
            <person name="Nishiyama T."/>
            <person name="Hasebe M."/>
            <person name="Maruyama T."/>
            <person name="Minagawa J."/>
            <person name="Obokata J."/>
            <person name="Shigenobu S."/>
        </authorList>
    </citation>
    <scope>NUCLEOTIDE SEQUENCE [LARGE SCALE GENOMIC DNA]</scope>
</reference>
<keyword evidence="4" id="KW-0540">Nuclease</keyword>
<dbReference type="PANTHER" id="PTHR37984">
    <property type="entry name" value="PROTEIN CBG26694"/>
    <property type="match status" value="1"/>
</dbReference>
<dbReference type="SUPFAM" id="SSF47353">
    <property type="entry name" value="Retrovirus capsid dimerization domain-like"/>
    <property type="match status" value="1"/>
</dbReference>
<proteinExistence type="predicted"/>
<dbReference type="Gene3D" id="1.10.340.70">
    <property type="match status" value="1"/>
</dbReference>